<dbReference type="PANTHER" id="PTHR14136:SF17">
    <property type="entry name" value="BTB_POZ DOMAIN-CONTAINING PROTEIN KCTD9"/>
    <property type="match status" value="1"/>
</dbReference>
<organism evidence="2 3">
    <name type="scientific">Thalassomonas actiniarum</name>
    <dbReference type="NCBI Taxonomy" id="485447"/>
    <lineage>
        <taxon>Bacteria</taxon>
        <taxon>Pseudomonadati</taxon>
        <taxon>Pseudomonadota</taxon>
        <taxon>Gammaproteobacteria</taxon>
        <taxon>Alteromonadales</taxon>
        <taxon>Colwelliaceae</taxon>
        <taxon>Thalassomonas</taxon>
    </lineage>
</organism>
<dbReference type="SUPFAM" id="SSF52540">
    <property type="entry name" value="P-loop containing nucleoside triphosphate hydrolases"/>
    <property type="match status" value="1"/>
</dbReference>
<dbReference type="SUPFAM" id="SSF141571">
    <property type="entry name" value="Pentapeptide repeat-like"/>
    <property type="match status" value="1"/>
</dbReference>
<proteinExistence type="predicted"/>
<gene>
    <name evidence="2" type="ORF">SG35_029225</name>
</gene>
<evidence type="ECO:0000313" key="3">
    <source>
        <dbReference type="Proteomes" id="UP000032568"/>
    </source>
</evidence>
<sequence>MSLPKLFISYKSGHQASDGVIQEIENELGQDFDLLRDADMEVSKRWTRELYDWLLGCDAAIVILSKEANASDWCRREWAVLVARWNIMDIPVIPVCVESEFFDTGILDEIQGTKGVITADNYLEKIKTALSGVSSQERTANDYLAAHQAWLYWQYHDAPIFQKEPYALADVYIEPECGSLLWEQVQNDKKDPFQEKGKCGGRELMLETVLSLMGNPDFSDLITIQAGPGAGKSAFTYRLASKLIDGGLQSIIIKFKDLRLSSFSTVDELLDDAIRIGFADEDSPNPGSEIINTLLEERIKFQQAEICKTVIILDGWDEVSLTGNVSFKAQLSTWLPKIRDYFIKRRGVKVRLVLTGRPSNEVSHSGVLRKTTPLLTMRAMRPEQLQQYAKNISRYLIDAQNNPSKEIKEAAWSLNLQTLKPVFEHYESWFNEEHQQGSDSTGDFLGNPLLAYLSFRVFSETDKSPEDLISKPTALYHELINITVKYAGKGQDEDLEEAAHRGGENLRRLLQEVAATISILRGESVSFTELEARFEDRELPIPKDLLNNWHHQADTETALQELVINFYFKGGNTNLGCEFLHKSFREYLFAEAIFSALLDVSKARQGLFEPYKNYDYWEDFDSGTPEYDLSRRLAYLLSPQWLTGEVRTHLFWLIENHMASHLNQWQWLRDAVLSVYAWWAEGALLRHQPTRSRVGSRWEAPYIDTLFQQVIPFDTNDDLAPIRTSVLDSHFGHALMQITAYIFDQLSKQLSTENNLKKRELTYCSALDDSLRFQPGGEGFFKALISKFTTEGWGQRDIKGMFLGRIKLLENEFSGFISGFSCVLREADLYKVNLVQGNFSYSNLVNANLSSAILMGAFFIGANLYGANLSRADLKRTDFRHTKLRNTDLSEADLSGADLSGADLSGANLSGANLSGANLSRAKLSGGNLNGTNLSGVDLSDVDLSEVIGYSPKS</sequence>
<dbReference type="Gene3D" id="3.40.50.300">
    <property type="entry name" value="P-loop containing nucleotide triphosphate hydrolases"/>
    <property type="match status" value="1"/>
</dbReference>
<dbReference type="Proteomes" id="UP000032568">
    <property type="component" value="Chromosome pTact"/>
</dbReference>
<dbReference type="AlphaFoldDB" id="A0AAE9YX41"/>
<dbReference type="InterPro" id="IPR027417">
    <property type="entry name" value="P-loop_NTPase"/>
</dbReference>
<dbReference type="Pfam" id="PF00805">
    <property type="entry name" value="Pentapeptide"/>
    <property type="match status" value="3"/>
</dbReference>
<dbReference type="Gene3D" id="3.40.50.10140">
    <property type="entry name" value="Toll/interleukin-1 receptor homology (TIR) domain"/>
    <property type="match status" value="1"/>
</dbReference>
<dbReference type="EMBL" id="CP059736">
    <property type="protein sequence ID" value="WDE02493.1"/>
    <property type="molecule type" value="Genomic_DNA"/>
</dbReference>
<dbReference type="SUPFAM" id="SSF52200">
    <property type="entry name" value="Toll/Interleukin receptor TIR domain"/>
    <property type="match status" value="1"/>
</dbReference>
<protein>
    <submittedName>
        <fullName evidence="2">Pentapeptide repeat-containing protein</fullName>
    </submittedName>
</protein>
<reference evidence="2 3" key="1">
    <citation type="journal article" date="2015" name="Genome Announc.">
        <title>Draft Genome Sequences of Marine Isolates of Thalassomonas viridans and Thalassomonas actiniarum.</title>
        <authorList>
            <person name="Olonade I."/>
            <person name="van Zyl L.J."/>
            <person name="Trindade M."/>
        </authorList>
    </citation>
    <scope>NUCLEOTIDE SEQUENCE [LARGE SCALE GENOMIC DNA]</scope>
    <source>
        <strain evidence="2 3">A5K-106</strain>
    </source>
</reference>
<dbReference type="InterPro" id="IPR000157">
    <property type="entry name" value="TIR_dom"/>
</dbReference>
<dbReference type="InterPro" id="IPR001646">
    <property type="entry name" value="5peptide_repeat"/>
</dbReference>
<dbReference type="InterPro" id="IPR035897">
    <property type="entry name" value="Toll_tir_struct_dom_sf"/>
</dbReference>
<dbReference type="InterPro" id="IPR051082">
    <property type="entry name" value="Pentapeptide-BTB/POZ_domain"/>
</dbReference>
<dbReference type="Pfam" id="PF13676">
    <property type="entry name" value="TIR_2"/>
    <property type="match status" value="1"/>
</dbReference>
<dbReference type="KEGG" id="tact:SG35_029225"/>
<reference evidence="2 3" key="2">
    <citation type="journal article" date="2022" name="Mar. Drugs">
        <title>Bioassay-Guided Fractionation Leads to the Detection of Cholic Acid Generated by the Rare Thalassomonas sp.</title>
        <authorList>
            <person name="Pheiffer F."/>
            <person name="Schneider Y.K."/>
            <person name="Hansen E.H."/>
            <person name="Andersen J.H."/>
            <person name="Isaksson J."/>
            <person name="Busche T."/>
            <person name="R C."/>
            <person name="Kalinowski J."/>
            <person name="Zyl L.V."/>
            <person name="Trindade M."/>
        </authorList>
    </citation>
    <scope>NUCLEOTIDE SEQUENCE [LARGE SCALE GENOMIC DNA]</scope>
    <source>
        <strain evidence="2 3">A5K-106</strain>
    </source>
</reference>
<dbReference type="RefSeq" id="WP_053043156.1">
    <property type="nucleotide sequence ID" value="NZ_CP059736.1"/>
</dbReference>
<feature type="domain" description="TIR" evidence="1">
    <location>
        <begin position="2"/>
        <end position="134"/>
    </location>
</feature>
<dbReference type="GO" id="GO:0007165">
    <property type="term" value="P:signal transduction"/>
    <property type="evidence" value="ECO:0007669"/>
    <property type="project" value="InterPro"/>
</dbReference>
<accession>A0AAE9YX41</accession>
<dbReference type="PROSITE" id="PS50104">
    <property type="entry name" value="TIR"/>
    <property type="match status" value="1"/>
</dbReference>
<evidence type="ECO:0000259" key="1">
    <source>
        <dbReference type="PROSITE" id="PS50104"/>
    </source>
</evidence>
<name>A0AAE9YX41_9GAMM</name>
<dbReference type="Gene3D" id="2.160.20.80">
    <property type="entry name" value="E3 ubiquitin-protein ligase SopA"/>
    <property type="match status" value="1"/>
</dbReference>
<dbReference type="PANTHER" id="PTHR14136">
    <property type="entry name" value="BTB_POZ DOMAIN-CONTAINING PROTEIN KCTD9"/>
    <property type="match status" value="1"/>
</dbReference>
<keyword evidence="3" id="KW-1185">Reference proteome</keyword>
<evidence type="ECO:0000313" key="2">
    <source>
        <dbReference type="EMBL" id="WDE02493.1"/>
    </source>
</evidence>